<dbReference type="PANTHER" id="PTHR45999:SF6">
    <property type="entry name" value="MHD2 DOMAIN-CONTAINING PROTEIN"/>
    <property type="match status" value="1"/>
</dbReference>
<dbReference type="Proteomes" id="UP001174909">
    <property type="component" value="Unassembled WGS sequence"/>
</dbReference>
<evidence type="ECO:0000313" key="4">
    <source>
        <dbReference type="EMBL" id="CAI8010062.1"/>
    </source>
</evidence>
<keyword evidence="5" id="KW-1185">Reference proteome</keyword>
<dbReference type="GO" id="GO:0099503">
    <property type="term" value="C:secretory vesicle"/>
    <property type="evidence" value="ECO:0007669"/>
    <property type="project" value="TreeGrafter"/>
</dbReference>
<feature type="compositionally biased region" description="Polar residues" evidence="2">
    <location>
        <begin position="616"/>
        <end position="633"/>
    </location>
</feature>
<protein>
    <recommendedName>
        <fullName evidence="3">MHD2 domain-containing protein</fullName>
    </recommendedName>
</protein>
<organism evidence="4 5">
    <name type="scientific">Geodia barretti</name>
    <name type="common">Barrett's horny sponge</name>
    <dbReference type="NCBI Taxonomy" id="519541"/>
    <lineage>
        <taxon>Eukaryota</taxon>
        <taxon>Metazoa</taxon>
        <taxon>Porifera</taxon>
        <taxon>Demospongiae</taxon>
        <taxon>Heteroscleromorpha</taxon>
        <taxon>Tetractinellida</taxon>
        <taxon>Astrophorina</taxon>
        <taxon>Geodiidae</taxon>
        <taxon>Geodia</taxon>
    </lineage>
</organism>
<evidence type="ECO:0000256" key="2">
    <source>
        <dbReference type="SAM" id="MobiDB-lite"/>
    </source>
</evidence>
<sequence>MLTRLAGVTQLLLTPLLTPNSGRRTLWRSVLDEQESPRLCSRRGHAKRQASQQLKHVENTHAEFLKKLHKIMNNSLRLYADNLMCMDLCCWSNSEATQLLGSEMLHHLQRRRDMKEIWGCRHMVEVRYGLHPNGIPCHKKKNLKFENITRDMCLRINNIHLLISIFPALETHLFCITRQEVMRPVTAFGYISSDVGDHLSPLHYHPTVATSRLLGVGGHARSQVSRDLRGTLTGSSDHSLMPRDSSLSWGYSSRERETAGPPEKPESGFASRDSDQLLDYLRSIQKAQLKLLCSRMNTFFKPALSLLLELNLGDTGIERRLHPLITFLTRHRAALRKYIYPECFATLMNYLWSYILQDLEEEAIKLRDSKKPVTSKAQMLLQALSHLMEFVHDKGGGVPLHILTPTCEYLLALLDVMTRSTDQLITIFNKLSAPKFAMSRLDLSRTPVQLDPGVIHTLHSQLHTFKKCFSGKEFVEQLLKLGRETEATRQNSSEPTTPSPQIAFQQRSPRTGNRHIYNSPTTSGASPRIFYTVHYAKEVGQFLLSELILLPLPTLRQRSSDYDSEDEEDEEGEEEVREGDSRQHESSSIQTHERVVRRVSVEGGGRGDGVNHPKTIPSSTENSPRLQPSSRSTRAPFDYRIDTHNGSNPASRLAAVFTYSPQSLYKFADVEDFESRALYHSQILSASAHPQAADGMEETTAFEKARMGLLFLVYDLLQQRTRREKRVKQFLQMPGALTVADRRKRQFVDCNLIFKM</sequence>
<feature type="region of interest" description="Disordered" evidence="2">
    <location>
        <begin position="558"/>
        <end position="633"/>
    </location>
</feature>
<feature type="region of interest" description="Disordered" evidence="2">
    <location>
        <begin position="485"/>
        <end position="523"/>
    </location>
</feature>
<gene>
    <name evidence="4" type="ORF">GBAR_LOCUS6673</name>
</gene>
<evidence type="ECO:0000256" key="1">
    <source>
        <dbReference type="ARBA" id="ARBA00022483"/>
    </source>
</evidence>
<feature type="region of interest" description="Disordered" evidence="2">
    <location>
        <begin position="231"/>
        <end position="271"/>
    </location>
</feature>
<evidence type="ECO:0000313" key="5">
    <source>
        <dbReference type="Proteomes" id="UP001174909"/>
    </source>
</evidence>
<dbReference type="PANTHER" id="PTHR45999">
    <property type="entry name" value="UNC-13-4A, ISOFORM B"/>
    <property type="match status" value="1"/>
</dbReference>
<evidence type="ECO:0000259" key="3">
    <source>
        <dbReference type="PROSITE" id="PS51259"/>
    </source>
</evidence>
<feature type="compositionally biased region" description="Basic and acidic residues" evidence="2">
    <location>
        <begin position="578"/>
        <end position="600"/>
    </location>
</feature>
<feature type="compositionally biased region" description="Basic and acidic residues" evidence="2">
    <location>
        <begin position="253"/>
        <end position="266"/>
    </location>
</feature>
<dbReference type="EMBL" id="CASHTH010001006">
    <property type="protein sequence ID" value="CAI8010062.1"/>
    <property type="molecule type" value="Genomic_DNA"/>
</dbReference>
<accession>A0AA35WE50</accession>
<name>A0AA35WE50_GEOBA</name>
<feature type="compositionally biased region" description="Acidic residues" evidence="2">
    <location>
        <begin position="562"/>
        <end position="577"/>
    </location>
</feature>
<dbReference type="InterPro" id="IPR052095">
    <property type="entry name" value="UNC-13_domain"/>
</dbReference>
<dbReference type="PROSITE" id="PS51259">
    <property type="entry name" value="MHD2"/>
    <property type="match status" value="1"/>
</dbReference>
<dbReference type="AlphaFoldDB" id="A0AA35WE50"/>
<dbReference type="GO" id="GO:0006887">
    <property type="term" value="P:exocytosis"/>
    <property type="evidence" value="ECO:0007669"/>
    <property type="project" value="UniProtKB-KW"/>
</dbReference>
<dbReference type="InterPro" id="IPR014772">
    <property type="entry name" value="Munc13_dom-2"/>
</dbReference>
<feature type="compositionally biased region" description="Polar residues" evidence="2">
    <location>
        <begin position="488"/>
        <end position="523"/>
    </location>
</feature>
<feature type="domain" description="MHD2" evidence="3">
    <location>
        <begin position="318"/>
        <end position="428"/>
    </location>
</feature>
<reference evidence="4" key="1">
    <citation type="submission" date="2023-03" db="EMBL/GenBank/DDBJ databases">
        <authorList>
            <person name="Steffen K."/>
            <person name="Cardenas P."/>
        </authorList>
    </citation>
    <scope>NUCLEOTIDE SEQUENCE</scope>
</reference>
<proteinExistence type="predicted"/>
<keyword evidence="1" id="KW-0268">Exocytosis</keyword>
<comment type="caution">
    <text evidence="4">The sequence shown here is derived from an EMBL/GenBank/DDBJ whole genome shotgun (WGS) entry which is preliminary data.</text>
</comment>